<organism evidence="10 11">
    <name type="scientific">Pseudoduganella dura</name>
    <dbReference type="NCBI Taxonomy" id="321982"/>
    <lineage>
        <taxon>Bacteria</taxon>
        <taxon>Pseudomonadati</taxon>
        <taxon>Pseudomonadota</taxon>
        <taxon>Betaproteobacteria</taxon>
        <taxon>Burkholderiales</taxon>
        <taxon>Oxalobacteraceae</taxon>
        <taxon>Telluria group</taxon>
        <taxon>Pseudoduganella</taxon>
    </lineage>
</organism>
<dbReference type="OrthoDB" id="101857at2"/>
<evidence type="ECO:0000256" key="1">
    <source>
        <dbReference type="ARBA" id="ARBA00004922"/>
    </source>
</evidence>
<evidence type="ECO:0000256" key="3">
    <source>
        <dbReference type="ARBA" id="ARBA00011970"/>
    </source>
</evidence>
<evidence type="ECO:0000256" key="2">
    <source>
        <dbReference type="ARBA" id="ARBA00005386"/>
    </source>
</evidence>
<name>A0A6I3XMB3_9BURK</name>
<sequence>MNVTANLPGIGPEVIRQAERGVMPLGALFEAAQALSAANATQQAIALYKIWLEHTPSPLAFAAWFNLGVLQGDVGDDTAAELSYRKAILQNPAFIEPRMNLGTLCERRGRVDDAIDTWRMILDDIPDAPDNAALKLQAINNIGRLLENLKRLTEAESWLSRSLERDPDQPKVLTHWIHLRQKLCRWPVYQPFGNVTLEQMLACTSSLATLAASHDPAAQLAASQRYIEEKVPGGVQPTPLHPPEGYPHKRMRVGYLSSDLCSHAVSILTAELYELHDRERVEVYAFSWSREDNSPLRARVVGAMDHYIRIDHMSDEQAAQHIREHEIDILVDLHGLTSGARVGILSYRPAPVQLTWLGFPGPTAIPGVDYVIADDFVLPPELEPFFTEKPLRMPQTFQINDRQREIAPPPRRADNRLPEDTFVFCCFNSNFKILPEVFAAWMRILQQVPDSVLWLVADVEETVANLQREAQAHGIGPERIVFAGRVMPADYLARFQLADLFLDTAPFNAGTTASDALWAGLPVLTWSGRTFSSRMAGSLLHAVGLPELVTHTLADYEAAAVALATDRARTAALRQRLAANIGTSALFDTPRFVRDYEALLETVVKRPAGVPLSDGPAHDEAGLPPPAELTIQLSSMLSLMQPGMHSVVEVGGASLMRAWRERQPNSHFTAIDPSLPPRSANPRAVAADPEALSERTWQLLSATQCWVFPETLERLRDPWAFLRKLRHHAIGRVELVICVNNAQNWVVQSQLASGALHYQPGGVPDRRSLHLFTRTSLAALLQECGFIIAEMTAVNANPPPPAVLAAIHQLAASTGADPALAEQDALPYQYLLRAIAT</sequence>
<dbReference type="EMBL" id="WNWM01000002">
    <property type="protein sequence ID" value="MUI13738.1"/>
    <property type="molecule type" value="Genomic_DNA"/>
</dbReference>
<dbReference type="Pfam" id="PF13844">
    <property type="entry name" value="Glyco_transf_41"/>
    <property type="match status" value="2"/>
</dbReference>
<evidence type="ECO:0000313" key="11">
    <source>
        <dbReference type="Proteomes" id="UP000431684"/>
    </source>
</evidence>
<evidence type="ECO:0000256" key="7">
    <source>
        <dbReference type="ARBA" id="ARBA00022803"/>
    </source>
</evidence>
<comment type="similarity">
    <text evidence="2">Belongs to the glycosyltransferase 41 family. O-GlcNAc transferase subfamily.</text>
</comment>
<dbReference type="EC" id="2.4.1.255" evidence="3"/>
<keyword evidence="11" id="KW-1185">Reference proteome</keyword>
<dbReference type="SMART" id="SM00028">
    <property type="entry name" value="TPR"/>
    <property type="match status" value="4"/>
</dbReference>
<dbReference type="Gene3D" id="3.40.50.150">
    <property type="entry name" value="Vaccinia Virus protein VP39"/>
    <property type="match status" value="1"/>
</dbReference>
<feature type="domain" description="O-GlcNAc transferase C-terminal" evidence="9">
    <location>
        <begin position="412"/>
        <end position="594"/>
    </location>
</feature>
<accession>A0A6I3XMB3</accession>
<dbReference type="Proteomes" id="UP000431684">
    <property type="component" value="Unassembled WGS sequence"/>
</dbReference>
<keyword evidence="7 8" id="KW-0802">TPR repeat</keyword>
<dbReference type="Gene3D" id="3.40.50.11380">
    <property type="match status" value="1"/>
</dbReference>
<dbReference type="PANTHER" id="PTHR44998">
    <property type="match status" value="1"/>
</dbReference>
<dbReference type="InterPro" id="IPR011990">
    <property type="entry name" value="TPR-like_helical_dom_sf"/>
</dbReference>
<dbReference type="SUPFAM" id="SSF53335">
    <property type="entry name" value="S-adenosyl-L-methionine-dependent methyltransferases"/>
    <property type="match status" value="1"/>
</dbReference>
<dbReference type="Gene3D" id="1.25.40.10">
    <property type="entry name" value="Tetratricopeptide repeat domain"/>
    <property type="match status" value="2"/>
</dbReference>
<evidence type="ECO:0000256" key="5">
    <source>
        <dbReference type="ARBA" id="ARBA00022679"/>
    </source>
</evidence>
<dbReference type="AlphaFoldDB" id="A0A6I3XMB3"/>
<reference evidence="10 11" key="1">
    <citation type="submission" date="2019-11" db="EMBL/GenBank/DDBJ databases">
        <title>Draft Genome Sequences of Six Type Strains of the Genus Massilia.</title>
        <authorList>
            <person name="Miess H."/>
            <person name="Frediansyah A."/>
            <person name="Goeker M."/>
            <person name="Gross H."/>
        </authorList>
    </citation>
    <scope>NUCLEOTIDE SEQUENCE [LARGE SCALE GENOMIC DNA]</scope>
    <source>
        <strain evidence="10 11">DSM 17513</strain>
    </source>
</reference>
<keyword evidence="5 10" id="KW-0808">Transferase</keyword>
<keyword evidence="4 10" id="KW-0328">Glycosyltransferase</keyword>
<feature type="domain" description="O-GlcNAc transferase C-terminal" evidence="9">
    <location>
        <begin position="248"/>
        <end position="404"/>
    </location>
</feature>
<dbReference type="PANTHER" id="PTHR44998:SF1">
    <property type="entry name" value="UDP-N-ACETYLGLUCOSAMINE--PEPTIDE N-ACETYLGLUCOSAMINYLTRANSFERASE 110 KDA SUBUNIT"/>
    <property type="match status" value="1"/>
</dbReference>
<dbReference type="SUPFAM" id="SSF48452">
    <property type="entry name" value="TPR-like"/>
    <property type="match status" value="1"/>
</dbReference>
<dbReference type="PROSITE" id="PS50005">
    <property type="entry name" value="TPR"/>
    <property type="match status" value="1"/>
</dbReference>
<evidence type="ECO:0000256" key="6">
    <source>
        <dbReference type="ARBA" id="ARBA00022737"/>
    </source>
</evidence>
<dbReference type="Pfam" id="PF13181">
    <property type="entry name" value="TPR_8"/>
    <property type="match status" value="2"/>
</dbReference>
<feature type="repeat" description="TPR" evidence="8">
    <location>
        <begin position="136"/>
        <end position="169"/>
    </location>
</feature>
<comment type="pathway">
    <text evidence="1">Protein modification; protein glycosylation.</text>
</comment>
<dbReference type="SUPFAM" id="SSF53756">
    <property type="entry name" value="UDP-Glycosyltransferase/glycogen phosphorylase"/>
    <property type="match status" value="1"/>
</dbReference>
<dbReference type="InterPro" id="IPR029489">
    <property type="entry name" value="OGT/SEC/SPY_C"/>
</dbReference>
<proteinExistence type="inferred from homology"/>
<gene>
    <name evidence="10" type="ORF">GJV26_14890</name>
</gene>
<evidence type="ECO:0000256" key="8">
    <source>
        <dbReference type="PROSITE-ProRule" id="PRU00339"/>
    </source>
</evidence>
<comment type="caution">
    <text evidence="10">The sequence shown here is derived from an EMBL/GenBank/DDBJ whole genome shotgun (WGS) entry which is preliminary data.</text>
</comment>
<dbReference type="InterPro" id="IPR019734">
    <property type="entry name" value="TPR_rpt"/>
</dbReference>
<protein>
    <recommendedName>
        <fullName evidence="3">protein O-GlcNAc transferase</fullName>
        <ecNumber evidence="3">2.4.1.255</ecNumber>
    </recommendedName>
</protein>
<evidence type="ECO:0000313" key="10">
    <source>
        <dbReference type="EMBL" id="MUI13738.1"/>
    </source>
</evidence>
<keyword evidence="6" id="KW-0677">Repeat</keyword>
<dbReference type="RefSeq" id="WP_155709497.1">
    <property type="nucleotide sequence ID" value="NZ_BMWU01000001.1"/>
</dbReference>
<dbReference type="Gene3D" id="3.40.50.2000">
    <property type="entry name" value="Glycogen Phosphorylase B"/>
    <property type="match status" value="1"/>
</dbReference>
<dbReference type="InterPro" id="IPR029063">
    <property type="entry name" value="SAM-dependent_MTases_sf"/>
</dbReference>
<evidence type="ECO:0000256" key="4">
    <source>
        <dbReference type="ARBA" id="ARBA00022676"/>
    </source>
</evidence>
<dbReference type="GO" id="GO:0097363">
    <property type="term" value="F:protein O-acetylglucosaminyltransferase activity"/>
    <property type="evidence" value="ECO:0007669"/>
    <property type="project" value="UniProtKB-EC"/>
</dbReference>
<evidence type="ECO:0000259" key="9">
    <source>
        <dbReference type="Pfam" id="PF13844"/>
    </source>
</evidence>